<dbReference type="CDD" id="cd03426">
    <property type="entry name" value="NUDIX_CoAse_Nudt7"/>
    <property type="match status" value="1"/>
</dbReference>
<feature type="domain" description="Nudix hydrolase" evidence="8">
    <location>
        <begin position="32"/>
        <end position="168"/>
    </location>
</feature>
<dbReference type="SUPFAM" id="SSF55811">
    <property type="entry name" value="Nudix"/>
    <property type="match status" value="1"/>
</dbReference>
<dbReference type="Proteomes" id="UP001157133">
    <property type="component" value="Unassembled WGS sequence"/>
</dbReference>
<evidence type="ECO:0000256" key="3">
    <source>
        <dbReference type="ARBA" id="ARBA00006506"/>
    </source>
</evidence>
<keyword evidence="5" id="KW-0378">Hydrolase</keyword>
<comment type="caution">
    <text evidence="9">The sequence shown here is derived from an EMBL/GenBank/DDBJ whole genome shotgun (WGS) entry which is preliminary data.</text>
</comment>
<comment type="cofactor">
    <cofactor evidence="1">
        <name>Mn(2+)</name>
        <dbReference type="ChEBI" id="CHEBI:29035"/>
    </cofactor>
</comment>
<dbReference type="Gene3D" id="3.90.79.10">
    <property type="entry name" value="Nucleoside Triphosphate Pyrophosphohydrolase"/>
    <property type="match status" value="1"/>
</dbReference>
<keyword evidence="4" id="KW-0479">Metal-binding</keyword>
<dbReference type="RefSeq" id="WP_284206337.1">
    <property type="nucleotide sequence ID" value="NZ_BSSU01000002.1"/>
</dbReference>
<evidence type="ECO:0000256" key="1">
    <source>
        <dbReference type="ARBA" id="ARBA00001936"/>
    </source>
</evidence>
<accession>A0ABQ6GZE5</accession>
<dbReference type="Pfam" id="PF00293">
    <property type="entry name" value="NUDIX"/>
    <property type="match status" value="1"/>
</dbReference>
<keyword evidence="6" id="KW-0460">Magnesium</keyword>
<dbReference type="NCBIfam" id="NF007980">
    <property type="entry name" value="PRK10707.1"/>
    <property type="match status" value="1"/>
</dbReference>
<comment type="cofactor">
    <cofactor evidence="2">
        <name>Mg(2+)</name>
        <dbReference type="ChEBI" id="CHEBI:18420"/>
    </cofactor>
</comment>
<dbReference type="InterPro" id="IPR015797">
    <property type="entry name" value="NUDIX_hydrolase-like_dom_sf"/>
</dbReference>
<dbReference type="PROSITE" id="PS01293">
    <property type="entry name" value="NUDIX_COA"/>
    <property type="match status" value="1"/>
</dbReference>
<protein>
    <submittedName>
        <fullName evidence="9">Coenzyme A pyrophosphatase</fullName>
    </submittedName>
</protein>
<dbReference type="PANTHER" id="PTHR12992:SF11">
    <property type="entry name" value="MITOCHONDRIAL COENZYME A DIPHOSPHATASE NUDT8"/>
    <property type="match status" value="1"/>
</dbReference>
<evidence type="ECO:0000256" key="7">
    <source>
        <dbReference type="ARBA" id="ARBA00023211"/>
    </source>
</evidence>
<name>A0ABQ6GZE5_9GAMM</name>
<organism evidence="9 10">
    <name type="scientific">Thalassotalea eurytherma</name>
    <dbReference type="NCBI Taxonomy" id="1144278"/>
    <lineage>
        <taxon>Bacteria</taxon>
        <taxon>Pseudomonadati</taxon>
        <taxon>Pseudomonadota</taxon>
        <taxon>Gammaproteobacteria</taxon>
        <taxon>Alteromonadales</taxon>
        <taxon>Colwelliaceae</taxon>
        <taxon>Thalassotalea</taxon>
    </lineage>
</organism>
<keyword evidence="7" id="KW-0464">Manganese</keyword>
<evidence type="ECO:0000256" key="6">
    <source>
        <dbReference type="ARBA" id="ARBA00022842"/>
    </source>
</evidence>
<comment type="similarity">
    <text evidence="3">Belongs to the Nudix hydrolase family. PCD1 subfamily.</text>
</comment>
<dbReference type="InterPro" id="IPR000059">
    <property type="entry name" value="NUDIX_hydrolase_NudL_CS"/>
</dbReference>
<evidence type="ECO:0000313" key="9">
    <source>
        <dbReference type="EMBL" id="GLX81014.1"/>
    </source>
</evidence>
<evidence type="ECO:0000259" key="8">
    <source>
        <dbReference type="PROSITE" id="PS51462"/>
    </source>
</evidence>
<dbReference type="InterPro" id="IPR000086">
    <property type="entry name" value="NUDIX_hydrolase_dom"/>
</dbReference>
<dbReference type="EMBL" id="BSSU01000002">
    <property type="protein sequence ID" value="GLX81014.1"/>
    <property type="molecule type" value="Genomic_DNA"/>
</dbReference>
<proteinExistence type="inferred from homology"/>
<evidence type="ECO:0000256" key="4">
    <source>
        <dbReference type="ARBA" id="ARBA00022723"/>
    </source>
</evidence>
<dbReference type="PROSITE" id="PS51462">
    <property type="entry name" value="NUDIX"/>
    <property type="match status" value="1"/>
</dbReference>
<reference evidence="9 10" key="1">
    <citation type="submission" date="2023-03" db="EMBL/GenBank/DDBJ databases">
        <title>Draft genome sequence of Thalassotalea eurytherma JCM 18482T.</title>
        <authorList>
            <person name="Sawabe T."/>
        </authorList>
    </citation>
    <scope>NUCLEOTIDE SEQUENCE [LARGE SCALE GENOMIC DNA]</scope>
    <source>
        <strain evidence="9 10">JCM 18482</strain>
    </source>
</reference>
<dbReference type="PANTHER" id="PTHR12992">
    <property type="entry name" value="NUDIX HYDROLASE"/>
    <property type="match status" value="1"/>
</dbReference>
<evidence type="ECO:0000256" key="2">
    <source>
        <dbReference type="ARBA" id="ARBA00001946"/>
    </source>
</evidence>
<keyword evidence="10" id="KW-1185">Reference proteome</keyword>
<sequence length="199" mass="22591">MDKAQFYRLFNLSPLNCSTHQFRYELVSNKPTRQAAVLIAITERNGQLEILLTRRSAHLKHHAGQVSFPGGKAEPSDESLTITALREFEEEIGIARNQIKLLGCLNPYQTISGFDVLPVIGFLEPPIETNIDQNEVDEVFFVPLSHCLDVQNHLHVDTQIKGQPYQVTFIPYQDHNIWGATAAMLKDFANHLQQTKRLV</sequence>
<evidence type="ECO:0000313" key="10">
    <source>
        <dbReference type="Proteomes" id="UP001157133"/>
    </source>
</evidence>
<gene>
    <name evidence="9" type="ORF">theurythT_04660</name>
</gene>
<dbReference type="InterPro" id="IPR045121">
    <property type="entry name" value="CoAse"/>
</dbReference>
<evidence type="ECO:0000256" key="5">
    <source>
        <dbReference type="ARBA" id="ARBA00022801"/>
    </source>
</evidence>